<keyword evidence="5 6" id="KW-0472">Membrane</keyword>
<feature type="transmembrane region" description="Helical" evidence="6">
    <location>
        <begin position="115"/>
        <end position="138"/>
    </location>
</feature>
<feature type="transmembrane region" description="Helical" evidence="6">
    <location>
        <begin position="35"/>
        <end position="61"/>
    </location>
</feature>
<protein>
    <submittedName>
        <fullName evidence="7">LysE family translocator</fullName>
    </submittedName>
</protein>
<gene>
    <name evidence="7" type="ORF">FJU08_13405</name>
</gene>
<feature type="transmembrane region" description="Helical" evidence="6">
    <location>
        <begin position="6"/>
        <end position="28"/>
    </location>
</feature>
<keyword evidence="3 6" id="KW-0812">Transmembrane</keyword>
<sequence>MLMPLFLKSLVIGLAIAAPLGPIGTLCINRTLRRGFFAGFSGGFGTALADATYGALAAFGFSAFSSVLAVVSMPLAVAGGAFLIFLGWRDMRRSGVEAAPDTAGNDLVKTFATTYLLTIANPATILSFAAIFAGFGLADVGRGQAALVVVFGIFCGSLLWWLFLSGLVAIVRHRLPESFAHWVARVSGGVLIGFGMVAVAAALKV</sequence>
<evidence type="ECO:0000256" key="6">
    <source>
        <dbReference type="SAM" id="Phobius"/>
    </source>
</evidence>
<evidence type="ECO:0000313" key="8">
    <source>
        <dbReference type="Proteomes" id="UP000318801"/>
    </source>
</evidence>
<name>A0A506U7J9_9HYPH</name>
<evidence type="ECO:0000256" key="1">
    <source>
        <dbReference type="ARBA" id="ARBA00004651"/>
    </source>
</evidence>
<evidence type="ECO:0000256" key="5">
    <source>
        <dbReference type="ARBA" id="ARBA00023136"/>
    </source>
</evidence>
<evidence type="ECO:0000256" key="3">
    <source>
        <dbReference type="ARBA" id="ARBA00022692"/>
    </source>
</evidence>
<feature type="transmembrane region" description="Helical" evidence="6">
    <location>
        <begin position="182"/>
        <end position="203"/>
    </location>
</feature>
<dbReference type="OrthoDB" id="7874789at2"/>
<proteinExistence type="predicted"/>
<dbReference type="GO" id="GO:0015171">
    <property type="term" value="F:amino acid transmembrane transporter activity"/>
    <property type="evidence" value="ECO:0007669"/>
    <property type="project" value="TreeGrafter"/>
</dbReference>
<dbReference type="PANTHER" id="PTHR30086">
    <property type="entry name" value="ARGININE EXPORTER PROTEIN ARGO"/>
    <property type="match status" value="1"/>
</dbReference>
<feature type="transmembrane region" description="Helical" evidence="6">
    <location>
        <begin position="144"/>
        <end position="170"/>
    </location>
</feature>
<feature type="transmembrane region" description="Helical" evidence="6">
    <location>
        <begin position="67"/>
        <end position="88"/>
    </location>
</feature>
<keyword evidence="8" id="KW-1185">Reference proteome</keyword>
<dbReference type="AlphaFoldDB" id="A0A506U7J9"/>
<evidence type="ECO:0000313" key="7">
    <source>
        <dbReference type="EMBL" id="TPW29840.1"/>
    </source>
</evidence>
<accession>A0A506U7J9</accession>
<organism evidence="7 8">
    <name type="scientific">Martelella alba</name>
    <dbReference type="NCBI Taxonomy" id="2590451"/>
    <lineage>
        <taxon>Bacteria</taxon>
        <taxon>Pseudomonadati</taxon>
        <taxon>Pseudomonadota</taxon>
        <taxon>Alphaproteobacteria</taxon>
        <taxon>Hyphomicrobiales</taxon>
        <taxon>Aurantimonadaceae</taxon>
        <taxon>Martelella</taxon>
    </lineage>
</organism>
<keyword evidence="2" id="KW-1003">Cell membrane</keyword>
<evidence type="ECO:0000256" key="4">
    <source>
        <dbReference type="ARBA" id="ARBA00022989"/>
    </source>
</evidence>
<reference evidence="7 8" key="1">
    <citation type="submission" date="2019-06" db="EMBL/GenBank/DDBJ databases">
        <authorList>
            <person name="Li M."/>
        </authorList>
    </citation>
    <scope>NUCLEOTIDE SEQUENCE [LARGE SCALE GENOMIC DNA]</scope>
    <source>
        <strain evidence="7 8">BGMRC2036</strain>
    </source>
</reference>
<dbReference type="EMBL" id="VHLG01000008">
    <property type="protein sequence ID" value="TPW29840.1"/>
    <property type="molecule type" value="Genomic_DNA"/>
</dbReference>
<dbReference type="GO" id="GO:0005886">
    <property type="term" value="C:plasma membrane"/>
    <property type="evidence" value="ECO:0007669"/>
    <property type="project" value="UniProtKB-SubCell"/>
</dbReference>
<dbReference type="Proteomes" id="UP000318801">
    <property type="component" value="Unassembled WGS sequence"/>
</dbReference>
<evidence type="ECO:0000256" key="2">
    <source>
        <dbReference type="ARBA" id="ARBA00022475"/>
    </source>
</evidence>
<dbReference type="Pfam" id="PF01810">
    <property type="entry name" value="LysE"/>
    <property type="match status" value="1"/>
</dbReference>
<comment type="caution">
    <text evidence="7">The sequence shown here is derived from an EMBL/GenBank/DDBJ whole genome shotgun (WGS) entry which is preliminary data.</text>
</comment>
<keyword evidence="4 6" id="KW-1133">Transmembrane helix</keyword>
<comment type="subcellular location">
    <subcellularLocation>
        <location evidence="1">Cell membrane</location>
        <topology evidence="1">Multi-pass membrane protein</topology>
    </subcellularLocation>
</comment>
<dbReference type="PANTHER" id="PTHR30086:SF20">
    <property type="entry name" value="ARGININE EXPORTER PROTEIN ARGO-RELATED"/>
    <property type="match status" value="1"/>
</dbReference>
<dbReference type="InterPro" id="IPR001123">
    <property type="entry name" value="LeuE-type"/>
</dbReference>